<comment type="caution">
    <text evidence="3">The sequence shown here is derived from an EMBL/GenBank/DDBJ whole genome shotgun (WGS) entry which is preliminary data.</text>
</comment>
<gene>
    <name evidence="3" type="ORF">BEI59_20935</name>
    <name evidence="4" type="ORF">BEI63_01070</name>
</gene>
<evidence type="ECO:0000313" key="3">
    <source>
        <dbReference type="EMBL" id="ODR48423.1"/>
    </source>
</evidence>
<comment type="similarity">
    <text evidence="1">Belongs to the short-chain dehydrogenases/reductases (SDR) family.</text>
</comment>
<dbReference type="Proteomes" id="UP000094271">
    <property type="component" value="Unassembled WGS sequence"/>
</dbReference>
<evidence type="ECO:0008006" key="7">
    <source>
        <dbReference type="Google" id="ProtNLM"/>
    </source>
</evidence>
<protein>
    <recommendedName>
        <fullName evidence="7">3-oxoacyl-[acyl-carrier-protein] reductase</fullName>
    </recommendedName>
</protein>
<proteinExistence type="inferred from homology"/>
<keyword evidence="2" id="KW-0560">Oxidoreductase</keyword>
<dbReference type="Gene3D" id="3.40.50.720">
    <property type="entry name" value="NAD(P)-binding Rossmann-like Domain"/>
    <property type="match status" value="1"/>
</dbReference>
<organism evidence="3 5">
    <name type="scientific">Eisenbergiella tayi</name>
    <dbReference type="NCBI Taxonomy" id="1432052"/>
    <lineage>
        <taxon>Bacteria</taxon>
        <taxon>Bacillati</taxon>
        <taxon>Bacillota</taxon>
        <taxon>Clostridia</taxon>
        <taxon>Lachnospirales</taxon>
        <taxon>Lachnospiraceae</taxon>
        <taxon>Eisenbergiella</taxon>
    </lineage>
</organism>
<dbReference type="InterPro" id="IPR002347">
    <property type="entry name" value="SDR_fam"/>
</dbReference>
<dbReference type="InterPro" id="IPR036291">
    <property type="entry name" value="NAD(P)-bd_dom_sf"/>
</dbReference>
<dbReference type="PRINTS" id="PR00081">
    <property type="entry name" value="GDHRDH"/>
</dbReference>
<dbReference type="Pfam" id="PF13561">
    <property type="entry name" value="adh_short_C2"/>
    <property type="match status" value="1"/>
</dbReference>
<dbReference type="PANTHER" id="PTHR43477">
    <property type="entry name" value="DIHYDROANTICAPSIN 7-DEHYDROGENASE"/>
    <property type="match status" value="1"/>
</dbReference>
<evidence type="ECO:0000313" key="4">
    <source>
        <dbReference type="EMBL" id="ODR61555.1"/>
    </source>
</evidence>
<name>A0A1E3UG65_9FIRM</name>
<sequence>MQEMELQKQSGQFTEKNILVIGSNTGYGSACTAEFRKKGYDVTEISAEKESDLIKQAEERWEQEGGFYGVVITVPGWKESSFLKLEEAELEEAYGLLFRQPLCLIQSAALLGSADGRLKSIVLLSDADGIRASRTDFLAGSLHASLNRAAQSFALQLAPKGIRLNMIAAGMTEESVTPGMAEAGLGKRLPFGRVGSAAEAAGLAEMLMQDGAAWVTGNIWTADGGYSLAGMPENDFGYGWDVHKKFNE</sequence>
<accession>A0A1E3UG65</accession>
<evidence type="ECO:0000256" key="2">
    <source>
        <dbReference type="ARBA" id="ARBA00023002"/>
    </source>
</evidence>
<evidence type="ECO:0000313" key="6">
    <source>
        <dbReference type="Proteomes" id="UP000094869"/>
    </source>
</evidence>
<reference evidence="4 6" key="1">
    <citation type="submission" date="2016-08" db="EMBL/GenBank/DDBJ databases">
        <title>Characterization of Isolates of Eisenbergiella tayi Derived from Blood Cultures, Using Whole Genome Sequencing.</title>
        <authorList>
            <person name="Bernier A.-M."/>
            <person name="Burdz T."/>
            <person name="Wiebe D."/>
            <person name="Bernard K."/>
        </authorList>
    </citation>
    <scope>NUCLEOTIDE SEQUENCE [LARGE SCALE GENOMIC DNA]</scope>
    <source>
        <strain evidence="4 6">NML120146</strain>
    </source>
</reference>
<keyword evidence="6" id="KW-1185">Reference proteome</keyword>
<reference evidence="3 5" key="2">
    <citation type="submission" date="2016-08" db="EMBL/GenBank/DDBJ databases">
        <authorList>
            <person name="Seilhamer J.J."/>
        </authorList>
    </citation>
    <scope>NUCLEOTIDE SEQUENCE [LARGE SCALE GENOMIC DNA]</scope>
    <source>
        <strain evidence="3 5">NML150140-1</strain>
    </source>
</reference>
<dbReference type="SUPFAM" id="SSF51735">
    <property type="entry name" value="NAD(P)-binding Rossmann-fold domains"/>
    <property type="match status" value="1"/>
</dbReference>
<evidence type="ECO:0000313" key="5">
    <source>
        <dbReference type="Proteomes" id="UP000094271"/>
    </source>
</evidence>
<dbReference type="InterPro" id="IPR051122">
    <property type="entry name" value="SDR_DHRS6-like"/>
</dbReference>
<dbReference type="GO" id="GO:0016491">
    <property type="term" value="F:oxidoreductase activity"/>
    <property type="evidence" value="ECO:0007669"/>
    <property type="project" value="UniProtKB-KW"/>
</dbReference>
<dbReference type="EMBL" id="MEHD01000006">
    <property type="protein sequence ID" value="ODR61555.1"/>
    <property type="molecule type" value="Genomic_DNA"/>
</dbReference>
<dbReference type="EMBL" id="MEHA01000017">
    <property type="protein sequence ID" value="ODR48423.1"/>
    <property type="molecule type" value="Genomic_DNA"/>
</dbReference>
<evidence type="ECO:0000256" key="1">
    <source>
        <dbReference type="ARBA" id="ARBA00006484"/>
    </source>
</evidence>
<dbReference type="Proteomes" id="UP000094869">
    <property type="component" value="Unassembled WGS sequence"/>
</dbReference>
<dbReference type="AlphaFoldDB" id="A0A1E3UG65"/>
<dbReference type="PANTHER" id="PTHR43477:SF1">
    <property type="entry name" value="DIHYDROANTICAPSIN 7-DEHYDROGENASE"/>
    <property type="match status" value="1"/>
</dbReference>